<evidence type="ECO:0000313" key="3">
    <source>
        <dbReference type="EMBL" id="QHM70076.1"/>
    </source>
</evidence>
<proteinExistence type="predicted"/>
<keyword evidence="1" id="KW-0732">Signal</keyword>
<dbReference type="OrthoDB" id="8603558at2"/>
<dbReference type="EMBL" id="CP028271">
    <property type="protein sequence ID" value="QHM70076.1"/>
    <property type="molecule type" value="Genomic_DNA"/>
</dbReference>
<evidence type="ECO:0000313" key="4">
    <source>
        <dbReference type="Proteomes" id="UP000464053"/>
    </source>
</evidence>
<dbReference type="Gene3D" id="1.20.1260.10">
    <property type="match status" value="1"/>
</dbReference>
<keyword evidence="4" id="KW-1185">Reference proteome</keyword>
<evidence type="ECO:0000259" key="2">
    <source>
        <dbReference type="Pfam" id="PF03713"/>
    </source>
</evidence>
<dbReference type="InterPro" id="IPR005183">
    <property type="entry name" value="DUF305_CopM-like"/>
</dbReference>
<feature type="domain" description="DUF305" evidence="2">
    <location>
        <begin position="24"/>
        <end position="111"/>
    </location>
</feature>
<dbReference type="PANTHER" id="PTHR36933">
    <property type="entry name" value="SLL0788 PROTEIN"/>
    <property type="match status" value="1"/>
</dbReference>
<dbReference type="RefSeq" id="WP_160619921.1">
    <property type="nucleotide sequence ID" value="NZ_CP028271.1"/>
</dbReference>
<reference evidence="3 4" key="1">
    <citation type="submission" date="2018-03" db="EMBL/GenBank/DDBJ databases">
        <title>Pantoea intestinalis SRCM103226 isolated form the mealworm.</title>
        <authorList>
            <person name="Jeong D.-Y."/>
            <person name="Kim J.W."/>
        </authorList>
    </citation>
    <scope>NUCLEOTIDE SEQUENCE [LARGE SCALE GENOMIC DNA]</scope>
    <source>
        <strain evidence="3 4">SRCM103226</strain>
    </source>
</reference>
<evidence type="ECO:0000256" key="1">
    <source>
        <dbReference type="SAM" id="SignalP"/>
    </source>
</evidence>
<name>A0A6P1PUC8_9GAMM</name>
<dbReference type="InterPro" id="IPR012347">
    <property type="entry name" value="Ferritin-like"/>
</dbReference>
<dbReference type="PANTHER" id="PTHR36933:SF1">
    <property type="entry name" value="SLL0788 PROTEIN"/>
    <property type="match status" value="1"/>
</dbReference>
<dbReference type="KEGG" id="mint:C7M51_00336"/>
<dbReference type="Proteomes" id="UP000464053">
    <property type="component" value="Chromosome"/>
</dbReference>
<dbReference type="AlphaFoldDB" id="A0A6P1PUC8"/>
<feature type="chain" id="PRO_5027106072" description="DUF305 domain-containing protein" evidence="1">
    <location>
        <begin position="22"/>
        <end position="116"/>
    </location>
</feature>
<sequence length="116" mass="13043">MKNLSVAIIFTLLASPMGTWAAGEAHQHQALSPAQQSYQHGMMEMHDRMMQGLKAQDADVAFAQGMIAHHQGAIEMAKTELQYGKDPDMRKLAEQIIAAQQPEIDRMQVWLKQQQQ</sequence>
<gene>
    <name evidence="3" type="ORF">C7M51_00336</name>
</gene>
<organism evidence="3 4">
    <name type="scientific">Mixta intestinalis</name>
    <dbReference type="NCBI Taxonomy" id="1615494"/>
    <lineage>
        <taxon>Bacteria</taxon>
        <taxon>Pseudomonadati</taxon>
        <taxon>Pseudomonadota</taxon>
        <taxon>Gammaproteobacteria</taxon>
        <taxon>Enterobacterales</taxon>
        <taxon>Erwiniaceae</taxon>
        <taxon>Mixta</taxon>
    </lineage>
</organism>
<protein>
    <recommendedName>
        <fullName evidence="2">DUF305 domain-containing protein</fullName>
    </recommendedName>
</protein>
<feature type="signal peptide" evidence="1">
    <location>
        <begin position="1"/>
        <end position="21"/>
    </location>
</feature>
<dbReference type="Pfam" id="PF03713">
    <property type="entry name" value="DUF305"/>
    <property type="match status" value="1"/>
</dbReference>
<accession>A0A6P1PUC8</accession>